<proteinExistence type="predicted"/>
<feature type="non-terminal residue" evidence="1">
    <location>
        <position position="1"/>
    </location>
</feature>
<reference evidence="1" key="1">
    <citation type="journal article" date="2014" name="Front. Microbiol.">
        <title>High frequency of phylogenetically diverse reductive dehalogenase-homologous genes in deep subseafloor sedimentary metagenomes.</title>
        <authorList>
            <person name="Kawai M."/>
            <person name="Futagami T."/>
            <person name="Toyoda A."/>
            <person name="Takaki Y."/>
            <person name="Nishi S."/>
            <person name="Hori S."/>
            <person name="Arai W."/>
            <person name="Tsubouchi T."/>
            <person name="Morono Y."/>
            <person name="Uchiyama I."/>
            <person name="Ito T."/>
            <person name="Fujiyama A."/>
            <person name="Inagaki F."/>
            <person name="Takami H."/>
        </authorList>
    </citation>
    <scope>NUCLEOTIDE SEQUENCE</scope>
    <source>
        <strain evidence="1">Expedition CK06-06</strain>
    </source>
</reference>
<dbReference type="AlphaFoldDB" id="X0SN78"/>
<dbReference type="EMBL" id="BARS01004715">
    <property type="protein sequence ID" value="GAF82489.1"/>
    <property type="molecule type" value="Genomic_DNA"/>
</dbReference>
<accession>X0SN78</accession>
<gene>
    <name evidence="1" type="ORF">S01H1_09228</name>
</gene>
<sequence length="99" mass="11550">VESSLAHHFSFLHHLDKLEAEAGRRRADLKAKEDEGESVDWPAFDTDYYRRRNLLLDANRERRIPRVRSVQDLLPYLLALTESQPRHPSTSADQPRSDL</sequence>
<comment type="caution">
    <text evidence="1">The sequence shown here is derived from an EMBL/GenBank/DDBJ whole genome shotgun (WGS) entry which is preliminary data.</text>
</comment>
<evidence type="ECO:0000313" key="1">
    <source>
        <dbReference type="EMBL" id="GAF82489.1"/>
    </source>
</evidence>
<protein>
    <submittedName>
        <fullName evidence="1">Uncharacterized protein</fullName>
    </submittedName>
</protein>
<name>X0SN78_9ZZZZ</name>
<organism evidence="1">
    <name type="scientific">marine sediment metagenome</name>
    <dbReference type="NCBI Taxonomy" id="412755"/>
    <lineage>
        <taxon>unclassified sequences</taxon>
        <taxon>metagenomes</taxon>
        <taxon>ecological metagenomes</taxon>
    </lineage>
</organism>